<gene>
    <name evidence="2" type="ORF">HZA61_07735</name>
</gene>
<evidence type="ECO:0000313" key="3">
    <source>
        <dbReference type="Proteomes" id="UP000696931"/>
    </source>
</evidence>
<accession>A0A933W8U5</accession>
<proteinExistence type="predicted"/>
<name>A0A933W8U5_UNCEI</name>
<protein>
    <recommendedName>
        <fullName evidence="4">Outer membrane protein beta-barrel domain-containing protein</fullName>
    </recommendedName>
</protein>
<feature type="chain" id="PRO_5037137697" description="Outer membrane protein beta-barrel domain-containing protein" evidence="1">
    <location>
        <begin position="25"/>
        <end position="253"/>
    </location>
</feature>
<dbReference type="Proteomes" id="UP000696931">
    <property type="component" value="Unassembled WGS sequence"/>
</dbReference>
<evidence type="ECO:0000313" key="2">
    <source>
        <dbReference type="EMBL" id="MBI5169361.1"/>
    </source>
</evidence>
<evidence type="ECO:0000256" key="1">
    <source>
        <dbReference type="SAM" id="SignalP"/>
    </source>
</evidence>
<dbReference type="AlphaFoldDB" id="A0A933W8U5"/>
<comment type="caution">
    <text evidence="2">The sequence shown here is derived from an EMBL/GenBank/DDBJ whole genome shotgun (WGS) entry which is preliminary data.</text>
</comment>
<evidence type="ECO:0008006" key="4">
    <source>
        <dbReference type="Google" id="ProtNLM"/>
    </source>
</evidence>
<reference evidence="2" key="1">
    <citation type="submission" date="2020-07" db="EMBL/GenBank/DDBJ databases">
        <title>Huge and variable diversity of episymbiotic CPR bacteria and DPANN archaea in groundwater ecosystems.</title>
        <authorList>
            <person name="He C.Y."/>
            <person name="Keren R."/>
            <person name="Whittaker M."/>
            <person name="Farag I.F."/>
            <person name="Doudna J."/>
            <person name="Cate J.H.D."/>
            <person name="Banfield J.F."/>
        </authorList>
    </citation>
    <scope>NUCLEOTIDE SEQUENCE</scope>
    <source>
        <strain evidence="2">NC_groundwater_1813_Pr3_B-0.1um_71_17</strain>
    </source>
</reference>
<sequence length="253" mass="28049">MISRVRLASVAVFLLLSSVAVSHAQQADSTRATQSPARAGRGAIGFQLGSSWFAADGDYSEGALPRLTFEGSYRYVQSEHWQWQVSPYFTWAAYGNSTLMPFTDPNFPQDETKGRVLLQLVGANAQWQRAGGGARWRWHVGAGPGAYRVVVQNRRKVLKDPTTKRLHQGTYLAGTAEFGIERFNKGLANTSLEWTVATHMAYATRDDQFVEGFNGNPLNFETRFGVHYYFDFNRGKKKPASSTPPAPAPTPSH</sequence>
<organism evidence="2 3">
    <name type="scientific">Eiseniibacteriota bacterium</name>
    <dbReference type="NCBI Taxonomy" id="2212470"/>
    <lineage>
        <taxon>Bacteria</taxon>
        <taxon>Candidatus Eiseniibacteriota</taxon>
    </lineage>
</organism>
<feature type="signal peptide" evidence="1">
    <location>
        <begin position="1"/>
        <end position="24"/>
    </location>
</feature>
<keyword evidence="1" id="KW-0732">Signal</keyword>
<dbReference type="EMBL" id="JACRIW010000049">
    <property type="protein sequence ID" value="MBI5169361.1"/>
    <property type="molecule type" value="Genomic_DNA"/>
</dbReference>